<dbReference type="InterPro" id="IPR027417">
    <property type="entry name" value="P-loop_NTPase"/>
</dbReference>
<dbReference type="Proteomes" id="UP000823863">
    <property type="component" value="Unassembled WGS sequence"/>
</dbReference>
<evidence type="ECO:0000313" key="4">
    <source>
        <dbReference type="EMBL" id="HJC66327.1"/>
    </source>
</evidence>
<evidence type="ECO:0000313" key="5">
    <source>
        <dbReference type="Proteomes" id="UP000823863"/>
    </source>
</evidence>
<reference evidence="4" key="1">
    <citation type="journal article" date="2021" name="PeerJ">
        <title>Extensive microbial diversity within the chicken gut microbiome revealed by metagenomics and culture.</title>
        <authorList>
            <person name="Gilroy R."/>
            <person name="Ravi A."/>
            <person name="Getino M."/>
            <person name="Pursley I."/>
            <person name="Horton D.L."/>
            <person name="Alikhan N.F."/>
            <person name="Baker D."/>
            <person name="Gharbi K."/>
            <person name="Hall N."/>
            <person name="Watson M."/>
            <person name="Adriaenssens E.M."/>
            <person name="Foster-Nyarko E."/>
            <person name="Jarju S."/>
            <person name="Secka A."/>
            <person name="Antonio M."/>
            <person name="Oren A."/>
            <person name="Chaudhuri R.R."/>
            <person name="La Ragione R."/>
            <person name="Hildebrand F."/>
            <person name="Pallen M.J."/>
        </authorList>
    </citation>
    <scope>NUCLEOTIDE SEQUENCE</scope>
    <source>
        <strain evidence="4">CHK198-12963</strain>
    </source>
</reference>
<dbReference type="GO" id="GO:0016887">
    <property type="term" value="F:ATP hydrolysis activity"/>
    <property type="evidence" value="ECO:0007669"/>
    <property type="project" value="InterPro"/>
</dbReference>
<dbReference type="InterPro" id="IPR003593">
    <property type="entry name" value="AAA+_ATPase"/>
</dbReference>
<dbReference type="AlphaFoldDB" id="A0A9D2TF81"/>
<reference evidence="4" key="2">
    <citation type="submission" date="2021-04" db="EMBL/GenBank/DDBJ databases">
        <authorList>
            <person name="Gilroy R."/>
        </authorList>
    </citation>
    <scope>NUCLEOTIDE SEQUENCE</scope>
    <source>
        <strain evidence="4">CHK198-12963</strain>
    </source>
</reference>
<feature type="domain" description="ABC transporter" evidence="3">
    <location>
        <begin position="277"/>
        <end position="526"/>
    </location>
</feature>
<keyword evidence="2 4" id="KW-0067">ATP-binding</keyword>
<dbReference type="Gene3D" id="3.40.50.300">
    <property type="entry name" value="P-loop containing nucleotide triphosphate hydrolases"/>
    <property type="match status" value="2"/>
</dbReference>
<dbReference type="PANTHER" id="PTHR43790">
    <property type="entry name" value="CARBOHYDRATE TRANSPORT ATP-BINDING PROTEIN MG119-RELATED"/>
    <property type="match status" value="1"/>
</dbReference>
<dbReference type="SUPFAM" id="SSF52540">
    <property type="entry name" value="P-loop containing nucleoside triphosphate hydrolases"/>
    <property type="match status" value="2"/>
</dbReference>
<dbReference type="PROSITE" id="PS00211">
    <property type="entry name" value="ABC_TRANSPORTER_1"/>
    <property type="match status" value="1"/>
</dbReference>
<dbReference type="InterPro" id="IPR017871">
    <property type="entry name" value="ABC_transporter-like_CS"/>
</dbReference>
<dbReference type="InterPro" id="IPR003439">
    <property type="entry name" value="ABC_transporter-like_ATP-bd"/>
</dbReference>
<gene>
    <name evidence="4" type="ORF">H9931_06335</name>
</gene>
<evidence type="ECO:0000256" key="1">
    <source>
        <dbReference type="ARBA" id="ARBA00022741"/>
    </source>
</evidence>
<evidence type="ECO:0000259" key="3">
    <source>
        <dbReference type="PROSITE" id="PS50893"/>
    </source>
</evidence>
<feature type="domain" description="ABC transporter" evidence="3">
    <location>
        <begin position="7"/>
        <end position="259"/>
    </location>
</feature>
<dbReference type="PROSITE" id="PS50893">
    <property type="entry name" value="ABC_TRANSPORTER_2"/>
    <property type="match status" value="2"/>
</dbReference>
<sequence>MSSKYILEMNHIEKDFYGNKVLKDVSIKVKPGEIVALIGENGAGKSTIMNILFGMPAIHQTGGFKGTVLIDGEEVHIKSPTEAMKYGIGMVHQEFMLIDGYDVAENIKLNRENTKPNVASLIFGKRLNIVDRFAMHKESRATLDSLGIELSDRTRVGSLPVGYKQFVEIARELDKKNTKLIVLDEPTAVLTESESEKFLECVRSVAERGIAFIFISHKLDEVKANAHHTFILRDGEMVGDFDTTELSTIRMSELMVGREVELLKRRVEEHEEEKQEICLELNHFAVSMPGEVARDISLQIKKGEIFGIGGLAGHGKISIANGIMGLYPSKGEIKLHGKAMDVTKIKDTLNTGIAFVSEDRRGVGLMLDESIELNISIAALQVKNRFVKRRMGIPFYDRKEAIEYAKKMIEDLDIRCTGYRQPVKSLSGGNQQKVCIARALTLEPDILFVSEPTRGIDIGAKKMILDSLMKLNQEKGVTVIITSSELAELRSICNRIAIITEGRVAGILRSDDEDYKYGLLMSGSKEEAEEGR</sequence>
<dbReference type="CDD" id="cd03215">
    <property type="entry name" value="ABC_Carb_Monos_II"/>
    <property type="match status" value="1"/>
</dbReference>
<name>A0A9D2TF81_9FIRM</name>
<proteinExistence type="predicted"/>
<accession>A0A9D2TF81</accession>
<comment type="caution">
    <text evidence="4">The sequence shown here is derived from an EMBL/GenBank/DDBJ whole genome shotgun (WGS) entry which is preliminary data.</text>
</comment>
<protein>
    <submittedName>
        <fullName evidence="4">Sugar ABC transporter ATP-binding protein</fullName>
    </submittedName>
</protein>
<dbReference type="PANTHER" id="PTHR43790:SF4">
    <property type="entry name" value="GUANOSINE IMPORT ATP-BINDING PROTEIN NUPO"/>
    <property type="match status" value="1"/>
</dbReference>
<dbReference type="CDD" id="cd03216">
    <property type="entry name" value="ABC_Carb_Monos_I"/>
    <property type="match status" value="1"/>
</dbReference>
<dbReference type="SMART" id="SM00382">
    <property type="entry name" value="AAA"/>
    <property type="match status" value="2"/>
</dbReference>
<dbReference type="InterPro" id="IPR050107">
    <property type="entry name" value="ABC_carbohydrate_import_ATPase"/>
</dbReference>
<dbReference type="Pfam" id="PF00005">
    <property type="entry name" value="ABC_tran"/>
    <property type="match status" value="2"/>
</dbReference>
<dbReference type="EMBL" id="DWWB01000030">
    <property type="protein sequence ID" value="HJC66327.1"/>
    <property type="molecule type" value="Genomic_DNA"/>
</dbReference>
<organism evidence="4 5">
    <name type="scientific">Candidatus Enterocloster excrementigallinarum</name>
    <dbReference type="NCBI Taxonomy" id="2838558"/>
    <lineage>
        <taxon>Bacteria</taxon>
        <taxon>Bacillati</taxon>
        <taxon>Bacillota</taxon>
        <taxon>Clostridia</taxon>
        <taxon>Lachnospirales</taxon>
        <taxon>Lachnospiraceae</taxon>
        <taxon>Enterocloster</taxon>
    </lineage>
</organism>
<evidence type="ECO:0000256" key="2">
    <source>
        <dbReference type="ARBA" id="ARBA00022840"/>
    </source>
</evidence>
<keyword evidence="1" id="KW-0547">Nucleotide-binding</keyword>
<dbReference type="GO" id="GO:0005524">
    <property type="term" value="F:ATP binding"/>
    <property type="evidence" value="ECO:0007669"/>
    <property type="project" value="UniProtKB-KW"/>
</dbReference>